<feature type="region of interest" description="Disordered" evidence="4">
    <location>
        <begin position="1"/>
        <end position="25"/>
    </location>
</feature>
<keyword evidence="1" id="KW-0229">DNA integration</keyword>
<dbReference type="SUPFAM" id="SSF56349">
    <property type="entry name" value="DNA breaking-rejoining enzymes"/>
    <property type="match status" value="1"/>
</dbReference>
<feature type="compositionally biased region" description="Polar residues" evidence="4">
    <location>
        <begin position="1"/>
        <end position="12"/>
    </location>
</feature>
<dbReference type="CDD" id="cd00397">
    <property type="entry name" value="DNA_BRE_C"/>
    <property type="match status" value="1"/>
</dbReference>
<evidence type="ECO:0000256" key="2">
    <source>
        <dbReference type="ARBA" id="ARBA00023125"/>
    </source>
</evidence>
<dbReference type="InterPro" id="IPR013762">
    <property type="entry name" value="Integrase-like_cat_sf"/>
</dbReference>
<feature type="compositionally biased region" description="Basic and acidic residues" evidence="4">
    <location>
        <begin position="362"/>
        <end position="380"/>
    </location>
</feature>
<dbReference type="PROSITE" id="PS51898">
    <property type="entry name" value="TYR_RECOMBINASE"/>
    <property type="match status" value="1"/>
</dbReference>
<dbReference type="Pfam" id="PF00589">
    <property type="entry name" value="Phage_integrase"/>
    <property type="match status" value="1"/>
</dbReference>
<organism evidence="6 7">
    <name type="scientific">Haloarcula rubripromontorii</name>
    <dbReference type="NCBI Taxonomy" id="1705562"/>
    <lineage>
        <taxon>Archaea</taxon>
        <taxon>Methanobacteriati</taxon>
        <taxon>Methanobacteriota</taxon>
        <taxon>Stenosarchaea group</taxon>
        <taxon>Halobacteria</taxon>
        <taxon>Halobacteriales</taxon>
        <taxon>Haloarculaceae</taxon>
        <taxon>Haloarcula</taxon>
    </lineage>
</organism>
<keyword evidence="7" id="KW-1185">Reference proteome</keyword>
<reference evidence="6 7" key="1">
    <citation type="submission" date="2015-08" db="EMBL/GenBank/DDBJ databases">
        <title>Genomes of Isolates from Cabo Rojo, PR.</title>
        <authorList>
            <person name="Sanchez-Nieves R.L."/>
            <person name="Montalvo-Rodriguez R."/>
        </authorList>
    </citation>
    <scope>NUCLEOTIDE SEQUENCE [LARGE SCALE GENOMIC DNA]</scope>
    <source>
        <strain evidence="6 7">SL3</strain>
    </source>
</reference>
<evidence type="ECO:0000313" key="6">
    <source>
        <dbReference type="EMBL" id="KOX94163.1"/>
    </source>
</evidence>
<dbReference type="InterPro" id="IPR011010">
    <property type="entry name" value="DNA_brk_join_enz"/>
</dbReference>
<evidence type="ECO:0000313" key="7">
    <source>
        <dbReference type="Proteomes" id="UP000037729"/>
    </source>
</evidence>
<dbReference type="PANTHER" id="PTHR30349">
    <property type="entry name" value="PHAGE INTEGRASE-RELATED"/>
    <property type="match status" value="1"/>
</dbReference>
<dbReference type="InterPro" id="IPR002104">
    <property type="entry name" value="Integrase_catalytic"/>
</dbReference>
<accession>A0A0N0BPN5</accession>
<keyword evidence="2" id="KW-0238">DNA-binding</keyword>
<comment type="caution">
    <text evidence="6">The sequence shown here is derived from an EMBL/GenBank/DDBJ whole genome shotgun (WGS) entry which is preliminary data.</text>
</comment>
<dbReference type="GO" id="GO:0015074">
    <property type="term" value="P:DNA integration"/>
    <property type="evidence" value="ECO:0007669"/>
    <property type="project" value="UniProtKB-KW"/>
</dbReference>
<evidence type="ECO:0000256" key="1">
    <source>
        <dbReference type="ARBA" id="ARBA00022908"/>
    </source>
</evidence>
<sequence>MTKAKNTGSGESSPRRHGISIITEPTAEELAERQISDYRAHREKFIKWVLNLGKGPEHGEGYAEATADIRCARVDKFYRWVWEQEDGYTTHVSHECADEYMRELAYSDASQDTKANMMKALKTLFRWRTWEFDEEEWDPELTFSNDTSTTNPRDYLSVEERQQIRETVLEYGSVPSYNSLSPEERDEWKEYLSQRFVKPKTEVGPDDFDRANSWKFPSLIWTALDTGLRPIEVERATTGWVDAQNRVLRIPKEESSKNIDNWTVSLTDRTAEALARWLDEREQYEMYEGTDTLWLTRQANPYGSHALNHVLRRVCEQAGIDTENRDISWYSIRHSVGTFMAREEGLAAAQAQLRHRSSKTTLRYDHAPPDDRRDALNRMG</sequence>
<dbReference type="PATRIC" id="fig|1705562.3.peg.2171"/>
<name>A0A0N0BPN5_9EURY</name>
<feature type="region of interest" description="Disordered" evidence="4">
    <location>
        <begin position="357"/>
        <end position="380"/>
    </location>
</feature>
<dbReference type="Proteomes" id="UP000037729">
    <property type="component" value="Unassembled WGS sequence"/>
</dbReference>
<proteinExistence type="predicted"/>
<dbReference type="PANTHER" id="PTHR30349:SF41">
    <property type="entry name" value="INTEGRASE_RECOMBINASE PROTEIN MJ0367-RELATED"/>
    <property type="match status" value="1"/>
</dbReference>
<evidence type="ECO:0000256" key="3">
    <source>
        <dbReference type="ARBA" id="ARBA00023172"/>
    </source>
</evidence>
<dbReference type="Gene3D" id="1.10.443.10">
    <property type="entry name" value="Intergrase catalytic core"/>
    <property type="match status" value="1"/>
</dbReference>
<dbReference type="RefSeq" id="WP_053967837.1">
    <property type="nucleotide sequence ID" value="NZ_LIUF01000002.1"/>
</dbReference>
<evidence type="ECO:0000256" key="4">
    <source>
        <dbReference type="SAM" id="MobiDB-lite"/>
    </source>
</evidence>
<gene>
    <name evidence="6" type="ORF">AMS69_05580</name>
</gene>
<dbReference type="GO" id="GO:0006310">
    <property type="term" value="P:DNA recombination"/>
    <property type="evidence" value="ECO:0007669"/>
    <property type="project" value="UniProtKB-KW"/>
</dbReference>
<feature type="domain" description="Tyr recombinase" evidence="5">
    <location>
        <begin position="187"/>
        <end position="377"/>
    </location>
</feature>
<dbReference type="AlphaFoldDB" id="A0A0N0BPN5"/>
<dbReference type="STRING" id="1705562.AMS69_05580"/>
<dbReference type="InterPro" id="IPR050090">
    <property type="entry name" value="Tyrosine_recombinase_XerCD"/>
</dbReference>
<dbReference type="EMBL" id="LIUF01000002">
    <property type="protein sequence ID" value="KOX94163.1"/>
    <property type="molecule type" value="Genomic_DNA"/>
</dbReference>
<keyword evidence="3" id="KW-0233">DNA recombination</keyword>
<evidence type="ECO:0000259" key="5">
    <source>
        <dbReference type="PROSITE" id="PS51898"/>
    </source>
</evidence>
<protein>
    <submittedName>
        <fullName evidence="6">Integrase</fullName>
    </submittedName>
</protein>
<dbReference type="GO" id="GO:0003677">
    <property type="term" value="F:DNA binding"/>
    <property type="evidence" value="ECO:0007669"/>
    <property type="project" value="UniProtKB-KW"/>
</dbReference>